<comment type="similarity">
    <text evidence="7">Belongs to the MurCDEF family.</text>
</comment>
<organism evidence="11 12">
    <name type="scientific">Phototrophicus methaneseepsis</name>
    <dbReference type="NCBI Taxonomy" id="2710758"/>
    <lineage>
        <taxon>Bacteria</taxon>
        <taxon>Bacillati</taxon>
        <taxon>Chloroflexota</taxon>
        <taxon>Candidatus Thermofontia</taxon>
        <taxon>Phototrophicales</taxon>
        <taxon>Phototrophicaceae</taxon>
        <taxon>Phototrophicus</taxon>
    </lineage>
</organism>
<name>A0A7S8IE05_9CHLR</name>
<dbReference type="InterPro" id="IPR036565">
    <property type="entry name" value="Mur-like_cat_sf"/>
</dbReference>
<dbReference type="NCBIfam" id="TIGR01087">
    <property type="entry name" value="murD"/>
    <property type="match status" value="1"/>
</dbReference>
<dbReference type="InterPro" id="IPR036615">
    <property type="entry name" value="Mur_ligase_C_dom_sf"/>
</dbReference>
<keyword evidence="3 7" id="KW-0963">Cytoplasm</keyword>
<feature type="domain" description="Mur ligase C-terminal" evidence="9">
    <location>
        <begin position="323"/>
        <end position="442"/>
    </location>
</feature>
<evidence type="ECO:0000256" key="8">
    <source>
        <dbReference type="RuleBase" id="RU003664"/>
    </source>
</evidence>
<dbReference type="GO" id="GO:0071555">
    <property type="term" value="P:cell wall organization"/>
    <property type="evidence" value="ECO:0007669"/>
    <property type="project" value="UniProtKB-KW"/>
</dbReference>
<dbReference type="GO" id="GO:0005524">
    <property type="term" value="F:ATP binding"/>
    <property type="evidence" value="ECO:0007669"/>
    <property type="project" value="UniProtKB-UniRule"/>
</dbReference>
<comment type="catalytic activity">
    <reaction evidence="7 8">
        <text>UDP-N-acetyl-alpha-D-muramoyl-L-alanine + D-glutamate + ATP = UDP-N-acetyl-alpha-D-muramoyl-L-alanyl-D-glutamate + ADP + phosphate + H(+)</text>
        <dbReference type="Rhea" id="RHEA:16429"/>
        <dbReference type="ChEBI" id="CHEBI:15378"/>
        <dbReference type="ChEBI" id="CHEBI:29986"/>
        <dbReference type="ChEBI" id="CHEBI:30616"/>
        <dbReference type="ChEBI" id="CHEBI:43474"/>
        <dbReference type="ChEBI" id="CHEBI:83898"/>
        <dbReference type="ChEBI" id="CHEBI:83900"/>
        <dbReference type="ChEBI" id="CHEBI:456216"/>
        <dbReference type="EC" id="6.3.2.9"/>
    </reaction>
</comment>
<comment type="subcellular location">
    <subcellularLocation>
        <location evidence="1 7 8">Cytoplasm</location>
    </subcellularLocation>
</comment>
<dbReference type="Proteomes" id="UP000594468">
    <property type="component" value="Chromosome"/>
</dbReference>
<dbReference type="PANTHER" id="PTHR43692:SF1">
    <property type="entry name" value="UDP-N-ACETYLMURAMOYLALANINE--D-GLUTAMATE LIGASE"/>
    <property type="match status" value="1"/>
</dbReference>
<dbReference type="GO" id="GO:0009252">
    <property type="term" value="P:peptidoglycan biosynthetic process"/>
    <property type="evidence" value="ECO:0007669"/>
    <property type="project" value="UniProtKB-UniRule"/>
</dbReference>
<keyword evidence="7 8" id="KW-0133">Cell shape</keyword>
<dbReference type="UniPathway" id="UPA00219"/>
<dbReference type="EMBL" id="CP062983">
    <property type="protein sequence ID" value="QPC81929.1"/>
    <property type="molecule type" value="Genomic_DNA"/>
</dbReference>
<dbReference type="Gene3D" id="3.40.50.720">
    <property type="entry name" value="NAD(P)-binding Rossmann-like Domain"/>
    <property type="match status" value="1"/>
</dbReference>
<keyword evidence="7 8" id="KW-0573">Peptidoglycan synthesis</keyword>
<dbReference type="Pfam" id="PF21799">
    <property type="entry name" value="MurD-like_N"/>
    <property type="match status" value="1"/>
</dbReference>
<dbReference type="SUPFAM" id="SSF51984">
    <property type="entry name" value="MurCD N-terminal domain"/>
    <property type="match status" value="1"/>
</dbReference>
<keyword evidence="6 7" id="KW-0067">ATP-binding</keyword>
<evidence type="ECO:0000256" key="3">
    <source>
        <dbReference type="ARBA" id="ARBA00022490"/>
    </source>
</evidence>
<dbReference type="GO" id="GO:0051301">
    <property type="term" value="P:cell division"/>
    <property type="evidence" value="ECO:0007669"/>
    <property type="project" value="UniProtKB-KW"/>
</dbReference>
<keyword evidence="5 7" id="KW-0547">Nucleotide-binding</keyword>
<evidence type="ECO:0000256" key="4">
    <source>
        <dbReference type="ARBA" id="ARBA00022598"/>
    </source>
</evidence>
<evidence type="ECO:0000256" key="6">
    <source>
        <dbReference type="ARBA" id="ARBA00022840"/>
    </source>
</evidence>
<comment type="pathway">
    <text evidence="2 7 8">Cell wall biogenesis; peptidoglycan biosynthesis.</text>
</comment>
<dbReference type="GO" id="GO:0008764">
    <property type="term" value="F:UDP-N-acetylmuramoylalanine-D-glutamate ligase activity"/>
    <property type="evidence" value="ECO:0007669"/>
    <property type="project" value="UniProtKB-UniRule"/>
</dbReference>
<evidence type="ECO:0000259" key="9">
    <source>
        <dbReference type="Pfam" id="PF02875"/>
    </source>
</evidence>
<evidence type="ECO:0000256" key="1">
    <source>
        <dbReference type="ARBA" id="ARBA00004496"/>
    </source>
</evidence>
<dbReference type="Gene3D" id="3.90.190.20">
    <property type="entry name" value="Mur ligase, C-terminal domain"/>
    <property type="match status" value="1"/>
</dbReference>
<evidence type="ECO:0000313" key="11">
    <source>
        <dbReference type="EMBL" id="QPC81929.1"/>
    </source>
</evidence>
<keyword evidence="7 8" id="KW-0131">Cell cycle</keyword>
<dbReference type="EC" id="6.3.2.9" evidence="7 8"/>
<dbReference type="InterPro" id="IPR004101">
    <property type="entry name" value="Mur_ligase_C"/>
</dbReference>
<dbReference type="PANTHER" id="PTHR43692">
    <property type="entry name" value="UDP-N-ACETYLMURAMOYLALANINE--D-GLUTAMATE LIGASE"/>
    <property type="match status" value="1"/>
</dbReference>
<evidence type="ECO:0000256" key="5">
    <source>
        <dbReference type="ARBA" id="ARBA00022741"/>
    </source>
</evidence>
<evidence type="ECO:0000256" key="7">
    <source>
        <dbReference type="HAMAP-Rule" id="MF_00639"/>
    </source>
</evidence>
<feature type="domain" description="Mur ligase central" evidence="10">
    <location>
        <begin position="112"/>
        <end position="294"/>
    </location>
</feature>
<dbReference type="HAMAP" id="MF_00639">
    <property type="entry name" value="MurD"/>
    <property type="match status" value="1"/>
</dbReference>
<dbReference type="Pfam" id="PF02875">
    <property type="entry name" value="Mur_ligase_C"/>
    <property type="match status" value="1"/>
</dbReference>
<evidence type="ECO:0000259" key="10">
    <source>
        <dbReference type="Pfam" id="PF08245"/>
    </source>
</evidence>
<dbReference type="InterPro" id="IPR013221">
    <property type="entry name" value="Mur_ligase_cen"/>
</dbReference>
<comment type="function">
    <text evidence="7 8">Cell wall formation. Catalyzes the addition of glutamate to the nucleotide precursor UDP-N-acetylmuramoyl-L-alanine (UMA).</text>
</comment>
<proteinExistence type="inferred from homology"/>
<reference evidence="11 12" key="1">
    <citation type="submission" date="2020-02" db="EMBL/GenBank/DDBJ databases">
        <authorList>
            <person name="Zheng R.K."/>
            <person name="Sun C.M."/>
        </authorList>
    </citation>
    <scope>NUCLEOTIDE SEQUENCE [LARGE SCALE GENOMIC DNA]</scope>
    <source>
        <strain evidence="12">rifampicinis</strain>
    </source>
</reference>
<dbReference type="GO" id="GO:0005737">
    <property type="term" value="C:cytoplasm"/>
    <property type="evidence" value="ECO:0007669"/>
    <property type="project" value="UniProtKB-SubCell"/>
</dbReference>
<dbReference type="SUPFAM" id="SSF53623">
    <property type="entry name" value="MurD-like peptide ligases, catalytic domain"/>
    <property type="match status" value="1"/>
</dbReference>
<keyword evidence="7 8" id="KW-0132">Cell division</keyword>
<keyword evidence="4 7" id="KW-0436">Ligase</keyword>
<dbReference type="InterPro" id="IPR005762">
    <property type="entry name" value="MurD"/>
</dbReference>
<feature type="binding site" evidence="7">
    <location>
        <begin position="114"/>
        <end position="120"/>
    </location>
    <ligand>
        <name>ATP</name>
        <dbReference type="ChEBI" id="CHEBI:30616"/>
    </ligand>
</feature>
<gene>
    <name evidence="7 11" type="primary">murD</name>
    <name evidence="11" type="ORF">G4Y79_19905</name>
</gene>
<keyword evidence="12" id="KW-1185">Reference proteome</keyword>
<evidence type="ECO:0000256" key="2">
    <source>
        <dbReference type="ARBA" id="ARBA00004752"/>
    </source>
</evidence>
<dbReference type="Pfam" id="PF08245">
    <property type="entry name" value="Mur_ligase_M"/>
    <property type="match status" value="1"/>
</dbReference>
<evidence type="ECO:0000313" key="12">
    <source>
        <dbReference type="Proteomes" id="UP000594468"/>
    </source>
</evidence>
<dbReference type="AlphaFoldDB" id="A0A7S8IE05"/>
<dbReference type="RefSeq" id="WP_195169999.1">
    <property type="nucleotide sequence ID" value="NZ_CP062983.1"/>
</dbReference>
<protein>
    <recommendedName>
        <fullName evidence="7 8">UDP-N-acetylmuramoylalanine--D-glutamate ligase</fullName>
        <ecNumber evidence="7 8">6.3.2.9</ecNumber>
    </recommendedName>
    <alternativeName>
        <fullName evidence="7">D-glutamic acid-adding enzyme</fullName>
    </alternativeName>
    <alternativeName>
        <fullName evidence="7">UDP-N-acetylmuramoyl-L-alanyl-D-glutamate synthetase</fullName>
    </alternativeName>
</protein>
<dbReference type="SUPFAM" id="SSF53244">
    <property type="entry name" value="MurD-like peptide ligases, peptide-binding domain"/>
    <property type="match status" value="1"/>
</dbReference>
<dbReference type="Gene3D" id="3.40.1190.10">
    <property type="entry name" value="Mur-like, catalytic domain"/>
    <property type="match status" value="1"/>
</dbReference>
<dbReference type="KEGG" id="pmet:G4Y79_19905"/>
<accession>A0A7S8IE05</accession>
<keyword evidence="7 8" id="KW-0961">Cell wall biogenesis/degradation</keyword>
<dbReference type="GO" id="GO:0008360">
    <property type="term" value="P:regulation of cell shape"/>
    <property type="evidence" value="ECO:0007669"/>
    <property type="project" value="UniProtKB-KW"/>
</dbReference>
<sequence length="467" mass="51171">MHELNGKHVIVLGFGRQGRALARWLPTQGAHVTVSDRRTSEQLLLEQGQFPQVDFVLGEHPLTLLDDADLICISGGVPLTLSLIQEAVERGVAITNDAQLFMERCKAPVVGITGSAGKTTTTTLTTQIIQAAGYNTYVGGNIGDVLLDDLDKITPDDVVIMELSSFQLELMTTSPRVAAVLNITPNHLDRHKTMQNYIAAKANILRHQYPGDVAVLCKDDEISESLEPLVIADELVWFSMYDIVPNGTFLMGDRLMLAGSASYDYVPHVLMDRAEVPLLGDHNVMNVLAACAIAGALGLALDRPGIEPETMRQVVCDFKPVPHRLEKVRDVNGVTYINDSIATAPERLVAALRSFDERLVLLLGGADKDLPWQEAVHLALQKADHIILFGREGDKQVRTKVMRMLRLMGADQRHVSSVETLDEAVLLAQEVAQPGHVVLLSPGGTSYDAYPDFEARGEHFRKIVSKL</sequence>